<dbReference type="EMBL" id="ABCJ01000001">
    <property type="protein sequence ID" value="EDM24437.1"/>
    <property type="molecule type" value="Genomic_DNA"/>
</dbReference>
<evidence type="ECO:0000313" key="1">
    <source>
        <dbReference type="EMBL" id="EDM24437.1"/>
    </source>
</evidence>
<evidence type="ECO:0000313" key="3">
    <source>
        <dbReference type="Proteomes" id="UP000003288"/>
    </source>
</evidence>
<evidence type="ECO:0000313" key="2">
    <source>
        <dbReference type="EMBL" id="QCT95082.1"/>
    </source>
</evidence>
<evidence type="ECO:0000313" key="4">
    <source>
        <dbReference type="Proteomes" id="UP000306825"/>
    </source>
</evidence>
<dbReference type="Proteomes" id="UP000306825">
    <property type="component" value="Chromosome"/>
</dbReference>
<organism evidence="1 3">
    <name type="scientific">Caminibacter mediatlanticus TB-2</name>
    <dbReference type="NCBI Taxonomy" id="391592"/>
    <lineage>
        <taxon>Bacteria</taxon>
        <taxon>Pseudomonadati</taxon>
        <taxon>Campylobacterota</taxon>
        <taxon>Epsilonproteobacteria</taxon>
        <taxon>Nautiliales</taxon>
        <taxon>Nautiliaceae</taxon>
        <taxon>Caminibacter</taxon>
    </lineage>
</organism>
<dbReference type="RefSeq" id="WP_007473363.1">
    <property type="nucleotide sequence ID" value="NZ_ABCJ01000001.1"/>
</dbReference>
<reference evidence="1 3" key="1">
    <citation type="journal article" date="2011" name="Stand. Genomic Sci.">
        <title>Draft genome sequence of Caminibacter mediatlanticus strain TB-2, an epsilonproteobacterium isolated from a deep-sea hydrothermal vent.</title>
        <authorList>
            <person name="Giovannelli D."/>
            <person name="Ferriera S."/>
            <person name="Johnson J."/>
            <person name="Kravitz S."/>
            <person name="Perez-Rodriguez I."/>
            <person name="Ricci J."/>
            <person name="O'Brien C."/>
            <person name="Voordeckers J.W."/>
            <person name="Bini E."/>
            <person name="Vetriani C."/>
        </authorList>
    </citation>
    <scope>NUCLEOTIDE SEQUENCE [LARGE SCALE GENOMIC DNA]</scope>
    <source>
        <strain evidence="1 3">TB-2</strain>
    </source>
</reference>
<dbReference type="Gene3D" id="1.20.58.220">
    <property type="entry name" value="Phosphate transport system protein phou homolog 2, domain 2"/>
    <property type="match status" value="1"/>
</dbReference>
<dbReference type="SUPFAM" id="SSF109755">
    <property type="entry name" value="PhoU-like"/>
    <property type="match status" value="1"/>
</dbReference>
<sequence length="184" mass="21540">MYIEEKLEELNEKFYNYITTIEESLQKKELTDDFFFIDLKEFDNEVIRVIALYHPQGELLREAIAFLKISSFLVKIKKSVKAFIKRYDFNNDKIDALYQNALSAITTLKLATKSDNLEDAYSTIISYEKIADEIYKELVIEIKQIDDIDLILKTLNIAKKLERISDSVKTITKYLLFAKEGIDI</sequence>
<dbReference type="InterPro" id="IPR038078">
    <property type="entry name" value="PhoU-like_sf"/>
</dbReference>
<gene>
    <name evidence="1" type="ORF">CMTB2_02938</name>
    <name evidence="2" type="ORF">FE773_07735</name>
</gene>
<dbReference type="Proteomes" id="UP000003288">
    <property type="component" value="Unassembled WGS sequence"/>
</dbReference>
<accession>A0AAI9F267</accession>
<dbReference type="AlphaFoldDB" id="A0AAI9F267"/>
<proteinExistence type="predicted"/>
<keyword evidence="4" id="KW-1185">Reference proteome</keyword>
<dbReference type="EMBL" id="CP040463">
    <property type="protein sequence ID" value="QCT95082.1"/>
    <property type="molecule type" value="Genomic_DNA"/>
</dbReference>
<reference evidence="2 4" key="2">
    <citation type="submission" date="2019-05" db="EMBL/GenBank/DDBJ databases">
        <title>A comparative analysis of the Nautiliaceae.</title>
        <authorList>
            <person name="Grosche A."/>
            <person name="Smedile F."/>
            <person name="Vetriani C."/>
        </authorList>
    </citation>
    <scope>NUCLEOTIDE SEQUENCE [LARGE SCALE GENOMIC DNA]</scope>
    <source>
        <strain evidence="2 4">TB-2</strain>
    </source>
</reference>
<protein>
    <submittedName>
        <fullName evidence="2">PhoU family transcriptional regulator</fullName>
    </submittedName>
</protein>
<name>A0AAI9F267_9BACT</name>